<reference evidence="2" key="2">
    <citation type="submission" date="2003-12" db="EMBL/GenBank/DDBJ databases">
        <title>Monterey Bay Coastal Ocean Microbial Observatory environmental clone sequencing.</title>
        <authorList>
            <person name="DeLong E.F."/>
        </authorList>
    </citation>
    <scope>NUCLEOTIDE SEQUENCE</scope>
</reference>
<organism evidence="2">
    <name type="scientific">uncultured marine bacterium 581</name>
    <dbReference type="NCBI Taxonomy" id="257401"/>
    <lineage>
        <taxon>Bacteria</taxon>
        <taxon>environmental samples</taxon>
    </lineage>
</organism>
<name>Q6SF91_9BACT</name>
<sequence length="41" mass="4522">MRTRTKGGGPPGEIRTPDTQVRSLVLYPAELRAEACDHRDA</sequence>
<dbReference type="AlphaFoldDB" id="Q6SF91"/>
<accession>Q6SF91</accession>
<feature type="compositionally biased region" description="Gly residues" evidence="1">
    <location>
        <begin position="1"/>
        <end position="11"/>
    </location>
</feature>
<dbReference type="EMBL" id="AY458648">
    <property type="protein sequence ID" value="AAR38332.1"/>
    <property type="molecule type" value="Genomic_DNA"/>
</dbReference>
<dbReference type="AntiFam" id="ANF00012">
    <property type="entry name" value="tRNA translation"/>
</dbReference>
<evidence type="ECO:0000313" key="2">
    <source>
        <dbReference type="EMBL" id="AAR38332.1"/>
    </source>
</evidence>
<gene>
    <name evidence="2" type="ORF">MBMO_EBAC000-69B03.81</name>
</gene>
<feature type="region of interest" description="Disordered" evidence="1">
    <location>
        <begin position="1"/>
        <end position="20"/>
    </location>
</feature>
<proteinExistence type="predicted"/>
<evidence type="ECO:0000256" key="1">
    <source>
        <dbReference type="SAM" id="MobiDB-lite"/>
    </source>
</evidence>
<reference evidence="2" key="1">
    <citation type="submission" date="2003-11" db="EMBL/GenBank/DDBJ databases">
        <authorList>
            <person name="Heidelberg J.F."/>
            <person name="Eisen J.A."/>
            <person name="Nelson W.C."/>
            <person name="DeLong E.F."/>
        </authorList>
    </citation>
    <scope>NUCLEOTIDE SEQUENCE</scope>
</reference>
<protein>
    <submittedName>
        <fullName evidence="2">Uncharacterized protein</fullName>
    </submittedName>
</protein>